<organism evidence="2 3">
    <name type="scientific">Microbispora corallina</name>
    <dbReference type="NCBI Taxonomy" id="83302"/>
    <lineage>
        <taxon>Bacteria</taxon>
        <taxon>Bacillati</taxon>
        <taxon>Actinomycetota</taxon>
        <taxon>Actinomycetes</taxon>
        <taxon>Streptosporangiales</taxon>
        <taxon>Streptosporangiaceae</taxon>
        <taxon>Microbispora</taxon>
    </lineage>
</organism>
<evidence type="ECO:0000256" key="1">
    <source>
        <dbReference type="SAM" id="Phobius"/>
    </source>
</evidence>
<dbReference type="RefSeq" id="WP_204060762.1">
    <property type="nucleotide sequence ID" value="NZ_BAAAGP010000033.1"/>
</dbReference>
<dbReference type="EMBL" id="BOOC01000043">
    <property type="protein sequence ID" value="GIH43697.1"/>
    <property type="molecule type" value="Genomic_DNA"/>
</dbReference>
<comment type="caution">
    <text evidence="2">The sequence shown here is derived from an EMBL/GenBank/DDBJ whole genome shotgun (WGS) entry which is preliminary data.</text>
</comment>
<protein>
    <recommendedName>
        <fullName evidence="4">DUF4386 family protein</fullName>
    </recommendedName>
</protein>
<feature type="transmembrane region" description="Helical" evidence="1">
    <location>
        <begin position="93"/>
        <end position="115"/>
    </location>
</feature>
<feature type="transmembrane region" description="Helical" evidence="1">
    <location>
        <begin position="147"/>
        <end position="167"/>
    </location>
</feature>
<keyword evidence="1" id="KW-1133">Transmembrane helix</keyword>
<evidence type="ECO:0008006" key="4">
    <source>
        <dbReference type="Google" id="ProtNLM"/>
    </source>
</evidence>
<keyword evidence="3" id="KW-1185">Reference proteome</keyword>
<feature type="transmembrane region" description="Helical" evidence="1">
    <location>
        <begin position="62"/>
        <end position="86"/>
    </location>
</feature>
<evidence type="ECO:0000313" key="2">
    <source>
        <dbReference type="EMBL" id="GIH43697.1"/>
    </source>
</evidence>
<sequence>MTSLDTPVRTISPAATWNGAARVAGATTLALSGLLWAAADLIEPDLDGAASSAWTAAHPGQAGIALTADMLATPCLLGATAVWLLLSRRRSPRLAWAGAVLLVLGLTGQAMIAGVEMAAQMVARSGKIDAAAFSAALGDGPDGSLPGTVFTVMFFAGAFVGIVVMMAAVWRSRALPRAAAALLVAFQLTQLADPPFPSTLIAAAGLVWMAAALLRTPVADDSDGRGGVTERP</sequence>
<reference evidence="2 3" key="1">
    <citation type="submission" date="2021-01" db="EMBL/GenBank/DDBJ databases">
        <title>Whole genome shotgun sequence of Microbispora corallina NBRC 16416.</title>
        <authorList>
            <person name="Komaki H."/>
            <person name="Tamura T."/>
        </authorList>
    </citation>
    <scope>NUCLEOTIDE SEQUENCE [LARGE SCALE GENOMIC DNA]</scope>
    <source>
        <strain evidence="2 3">NBRC 16416</strain>
    </source>
</reference>
<evidence type="ECO:0000313" key="3">
    <source>
        <dbReference type="Proteomes" id="UP000603904"/>
    </source>
</evidence>
<keyword evidence="1" id="KW-0812">Transmembrane</keyword>
<keyword evidence="1" id="KW-0472">Membrane</keyword>
<name>A0ABQ4G9G9_9ACTN</name>
<dbReference type="Proteomes" id="UP000603904">
    <property type="component" value="Unassembled WGS sequence"/>
</dbReference>
<feature type="transmembrane region" description="Helical" evidence="1">
    <location>
        <begin position="21"/>
        <end position="42"/>
    </location>
</feature>
<accession>A0ABQ4G9G9</accession>
<gene>
    <name evidence="2" type="ORF">Mco01_66970</name>
</gene>
<proteinExistence type="predicted"/>